<dbReference type="InterPro" id="IPR011032">
    <property type="entry name" value="GroES-like_sf"/>
</dbReference>
<dbReference type="AlphaFoldDB" id="A0A437MNF5"/>
<organism evidence="4 5">
    <name type="scientific">Rhodovarius crocodyli</name>
    <dbReference type="NCBI Taxonomy" id="1979269"/>
    <lineage>
        <taxon>Bacteria</taxon>
        <taxon>Pseudomonadati</taxon>
        <taxon>Pseudomonadota</taxon>
        <taxon>Alphaproteobacteria</taxon>
        <taxon>Acetobacterales</taxon>
        <taxon>Roseomonadaceae</taxon>
        <taxon>Rhodovarius</taxon>
    </lineage>
</organism>
<name>A0A437MNF5_9PROT</name>
<dbReference type="Pfam" id="PF08240">
    <property type="entry name" value="ADH_N"/>
    <property type="match status" value="1"/>
</dbReference>
<protein>
    <submittedName>
        <fullName evidence="4">NAD(P)H-quinone oxidoreductase</fullName>
    </submittedName>
</protein>
<dbReference type="GO" id="GO:0016651">
    <property type="term" value="F:oxidoreductase activity, acting on NAD(P)H"/>
    <property type="evidence" value="ECO:0007669"/>
    <property type="project" value="TreeGrafter"/>
</dbReference>
<dbReference type="InterPro" id="IPR013149">
    <property type="entry name" value="ADH-like_C"/>
</dbReference>
<dbReference type="InterPro" id="IPR036291">
    <property type="entry name" value="NAD(P)-bd_dom_sf"/>
</dbReference>
<feature type="domain" description="Enoyl reductase (ER)" evidence="3">
    <location>
        <begin position="21"/>
        <end position="335"/>
    </location>
</feature>
<evidence type="ECO:0000313" key="5">
    <source>
        <dbReference type="Proteomes" id="UP000282957"/>
    </source>
</evidence>
<keyword evidence="2" id="KW-0560">Oxidoreductase</keyword>
<reference evidence="4 5" key="1">
    <citation type="submission" date="2019-01" db="EMBL/GenBank/DDBJ databases">
        <authorList>
            <person name="Chen W.-M."/>
        </authorList>
    </citation>
    <scope>NUCLEOTIDE SEQUENCE [LARGE SCALE GENOMIC DNA]</scope>
    <source>
        <strain evidence="4 5">CCP-6</strain>
    </source>
</reference>
<keyword evidence="1" id="KW-0521">NADP</keyword>
<dbReference type="Proteomes" id="UP000282957">
    <property type="component" value="Unassembled WGS sequence"/>
</dbReference>
<evidence type="ECO:0000256" key="1">
    <source>
        <dbReference type="ARBA" id="ARBA00022857"/>
    </source>
</evidence>
<dbReference type="Gene3D" id="3.90.180.10">
    <property type="entry name" value="Medium-chain alcohol dehydrogenases, catalytic domain"/>
    <property type="match status" value="1"/>
</dbReference>
<dbReference type="OrthoDB" id="9780520at2"/>
<dbReference type="Pfam" id="PF00107">
    <property type="entry name" value="ADH_zinc_N"/>
    <property type="match status" value="1"/>
</dbReference>
<dbReference type="InterPro" id="IPR020843">
    <property type="entry name" value="ER"/>
</dbReference>
<dbReference type="PANTHER" id="PTHR48106:SF8">
    <property type="entry name" value="OS02G0805600 PROTEIN"/>
    <property type="match status" value="1"/>
</dbReference>
<dbReference type="NCBIfam" id="TIGR02824">
    <property type="entry name" value="quinone_pig3"/>
    <property type="match status" value="1"/>
</dbReference>
<evidence type="ECO:0000313" key="4">
    <source>
        <dbReference type="EMBL" id="RVT99150.1"/>
    </source>
</evidence>
<gene>
    <name evidence="4" type="ORF">EOD42_03330</name>
</gene>
<dbReference type="GO" id="GO:0070402">
    <property type="term" value="F:NADPH binding"/>
    <property type="evidence" value="ECO:0007669"/>
    <property type="project" value="TreeGrafter"/>
</dbReference>
<dbReference type="SMART" id="SM00829">
    <property type="entry name" value="PKS_ER"/>
    <property type="match status" value="1"/>
</dbReference>
<keyword evidence="5" id="KW-1185">Reference proteome</keyword>
<dbReference type="Gene3D" id="3.40.50.720">
    <property type="entry name" value="NAD(P)-binding Rossmann-like Domain"/>
    <property type="match status" value="1"/>
</dbReference>
<comment type="caution">
    <text evidence="4">The sequence shown here is derived from an EMBL/GenBank/DDBJ whole genome shotgun (WGS) entry which is preliminary data.</text>
</comment>
<dbReference type="InterPro" id="IPR014189">
    <property type="entry name" value="Quinone_OxRdtase_PIG3"/>
</dbReference>
<dbReference type="EMBL" id="SACL01000001">
    <property type="protein sequence ID" value="RVT99150.1"/>
    <property type="molecule type" value="Genomic_DNA"/>
</dbReference>
<proteinExistence type="predicted"/>
<dbReference type="PANTHER" id="PTHR48106">
    <property type="entry name" value="QUINONE OXIDOREDUCTASE PIG3-RELATED"/>
    <property type="match status" value="1"/>
</dbReference>
<dbReference type="InterPro" id="IPR013154">
    <property type="entry name" value="ADH-like_N"/>
</dbReference>
<dbReference type="SUPFAM" id="SSF50129">
    <property type="entry name" value="GroES-like"/>
    <property type="match status" value="1"/>
</dbReference>
<evidence type="ECO:0000256" key="2">
    <source>
        <dbReference type="ARBA" id="ARBA00023002"/>
    </source>
</evidence>
<sequence length="338" mass="35730">MSSTHTALPAEMTYITHGSGGEPEVLVPAHGPLPTPKPDEVLIRVEAVGVNRPDVQQRKGLYPPPPGASPVLGLECAGTVVEVGPNAGEWKVGDKVCALTNGGAYAQYCTAPGTQCLPWPKGYDAVRAAALPETFFTVWANLFGHGKLKQGETVLVHGGTSGIGTTAIMLAKAFGARVFATAGSAEKCAECLKLGADAAINYREQDFVAEVKALTEGRLCDVILDMVGADYFARNLRCLGTDGRLVIIAFLGGEIAEKVDLRPIMLRRLTVTGSTMRPRTTAQKGRIAMDLAEEVWPRLDAGDLAPVIHTVLPLERAAEAHALMESSAHVGKIMLTVA</sequence>
<accession>A0A437MNF5</accession>
<dbReference type="SUPFAM" id="SSF51735">
    <property type="entry name" value="NAD(P)-binding Rossmann-fold domains"/>
    <property type="match status" value="1"/>
</dbReference>
<evidence type="ECO:0000259" key="3">
    <source>
        <dbReference type="SMART" id="SM00829"/>
    </source>
</evidence>
<dbReference type="RefSeq" id="WP_127785875.1">
    <property type="nucleotide sequence ID" value="NZ_SACL01000001.1"/>
</dbReference>
<dbReference type="CDD" id="cd05276">
    <property type="entry name" value="p53_inducible_oxidoreductase"/>
    <property type="match status" value="1"/>
</dbReference>